<protein>
    <submittedName>
        <fullName evidence="13">Ligand-gated ion channel</fullName>
    </submittedName>
</protein>
<keyword evidence="6" id="KW-0732">Signal</keyword>
<keyword evidence="7 11" id="KW-1133">Transmembrane helix</keyword>
<evidence type="ECO:0000256" key="10">
    <source>
        <dbReference type="ARBA" id="ARBA00023303"/>
    </source>
</evidence>
<accession>A0ABQ6PGZ1</accession>
<keyword evidence="4" id="KW-1003">Cell membrane</keyword>
<dbReference type="InterPro" id="IPR006201">
    <property type="entry name" value="Neur_channel"/>
</dbReference>
<feature type="domain" description="Neurotransmitter-gated ion-channel ligand-binding" evidence="12">
    <location>
        <begin position="34"/>
        <end position="231"/>
    </location>
</feature>
<evidence type="ECO:0000259" key="12">
    <source>
        <dbReference type="Pfam" id="PF02931"/>
    </source>
</evidence>
<keyword evidence="5 11" id="KW-0812">Transmembrane</keyword>
<organism evidence="13 14">
    <name type="scientific">Francisella sciaenopsi</name>
    <dbReference type="NCBI Taxonomy" id="3055034"/>
    <lineage>
        <taxon>Bacteria</taxon>
        <taxon>Pseudomonadati</taxon>
        <taxon>Pseudomonadota</taxon>
        <taxon>Gammaproteobacteria</taxon>
        <taxon>Thiotrichales</taxon>
        <taxon>Francisellaceae</taxon>
        <taxon>Francisella</taxon>
    </lineage>
</organism>
<dbReference type="PANTHER" id="PTHR18945">
    <property type="entry name" value="NEUROTRANSMITTER GATED ION CHANNEL"/>
    <property type="match status" value="1"/>
</dbReference>
<feature type="transmembrane region" description="Helical" evidence="11">
    <location>
        <begin position="234"/>
        <end position="252"/>
    </location>
</feature>
<dbReference type="InterPro" id="IPR006202">
    <property type="entry name" value="Neur_chan_lig-bd"/>
</dbReference>
<feature type="transmembrane region" description="Helical" evidence="11">
    <location>
        <begin position="296"/>
        <end position="320"/>
    </location>
</feature>
<dbReference type="PRINTS" id="PR00253">
    <property type="entry name" value="GABAARECEPTR"/>
</dbReference>
<evidence type="ECO:0000313" key="13">
    <source>
        <dbReference type="EMBL" id="GMN89987.1"/>
    </source>
</evidence>
<dbReference type="Pfam" id="PF02931">
    <property type="entry name" value="Neur_chan_LBD"/>
    <property type="match status" value="1"/>
</dbReference>
<dbReference type="InterPro" id="IPR036734">
    <property type="entry name" value="Neur_chan_lig-bd_sf"/>
</dbReference>
<keyword evidence="14" id="KW-1185">Reference proteome</keyword>
<evidence type="ECO:0000256" key="6">
    <source>
        <dbReference type="ARBA" id="ARBA00022729"/>
    </source>
</evidence>
<sequence>MRMLNSKLLKIFLLLLISLSYYKNIFGYGSTPPQTPTIVKTSAFITDIQSLDEVNEQLQIDVIFRFKWNDPRLKFDKNEEKTSYKLYQGDFQYDEIFEGWRPQISIINEVGSPQIKARQIKIYPNGDIIYTEQRTLHLETPMQLEKFPFDKQTLKAYIIPFGYNSSEVKLVVEPNHKFTVQDYVRDHPNVNIAEWHLTNFNLTDTEQKKYYYGKPEKISTLEFSISLERKPINILLKVLIPLTLLVLAMWAVFWMDTKALSDRLNIAFIGILSVIAYQFLIEGEMPDIDYLTFTDGFLLLSFTILFSTVLESLIVYWLIKLDKQNFAKKLDIFSRFAFPITYIGLIFFLHLVYLH</sequence>
<dbReference type="SUPFAM" id="SSF90112">
    <property type="entry name" value="Neurotransmitter-gated ion-channel transmembrane pore"/>
    <property type="match status" value="1"/>
</dbReference>
<evidence type="ECO:0000256" key="4">
    <source>
        <dbReference type="ARBA" id="ARBA00022475"/>
    </source>
</evidence>
<dbReference type="InterPro" id="IPR006028">
    <property type="entry name" value="GABAA/Glycine_rcpt"/>
</dbReference>
<comment type="subcellular location">
    <subcellularLocation>
        <location evidence="2">Cell membrane</location>
    </subcellularLocation>
    <subcellularLocation>
        <location evidence="1">Membrane</location>
        <topology evidence="1">Multi-pass membrane protein</topology>
    </subcellularLocation>
</comment>
<evidence type="ECO:0000256" key="11">
    <source>
        <dbReference type="SAM" id="Phobius"/>
    </source>
</evidence>
<comment type="caution">
    <text evidence="13">The sequence shown here is derived from an EMBL/GenBank/DDBJ whole genome shotgun (WGS) entry which is preliminary data.</text>
</comment>
<dbReference type="InterPro" id="IPR036719">
    <property type="entry name" value="Neuro-gated_channel_TM_sf"/>
</dbReference>
<evidence type="ECO:0000313" key="14">
    <source>
        <dbReference type="Proteomes" id="UP001628164"/>
    </source>
</evidence>
<dbReference type="NCBIfam" id="NF033918">
    <property type="entry name" value="LGIC_1"/>
    <property type="match status" value="1"/>
</dbReference>
<feature type="transmembrane region" description="Helical" evidence="11">
    <location>
        <begin position="264"/>
        <end position="281"/>
    </location>
</feature>
<dbReference type="Gene3D" id="1.20.58.390">
    <property type="entry name" value="Neurotransmitter-gated ion-channel transmembrane domain"/>
    <property type="match status" value="1"/>
</dbReference>
<evidence type="ECO:0000256" key="8">
    <source>
        <dbReference type="ARBA" id="ARBA00023065"/>
    </source>
</evidence>
<feature type="transmembrane region" description="Helical" evidence="11">
    <location>
        <begin position="332"/>
        <end position="353"/>
    </location>
</feature>
<dbReference type="SUPFAM" id="SSF63712">
    <property type="entry name" value="Nicotinic receptor ligand binding domain-like"/>
    <property type="match status" value="1"/>
</dbReference>
<evidence type="ECO:0000256" key="7">
    <source>
        <dbReference type="ARBA" id="ARBA00022989"/>
    </source>
</evidence>
<dbReference type="CDD" id="cd18988">
    <property type="entry name" value="LGIC_ECD_bact"/>
    <property type="match status" value="1"/>
</dbReference>
<evidence type="ECO:0000256" key="1">
    <source>
        <dbReference type="ARBA" id="ARBA00004141"/>
    </source>
</evidence>
<proteinExistence type="predicted"/>
<evidence type="ECO:0000256" key="2">
    <source>
        <dbReference type="ARBA" id="ARBA00004236"/>
    </source>
</evidence>
<evidence type="ECO:0000256" key="3">
    <source>
        <dbReference type="ARBA" id="ARBA00022448"/>
    </source>
</evidence>
<gene>
    <name evidence="13" type="ORF">fsci_14740</name>
</gene>
<dbReference type="InterPro" id="IPR038050">
    <property type="entry name" value="Neuro_actylchol_rec"/>
</dbReference>
<dbReference type="Proteomes" id="UP001628164">
    <property type="component" value="Unassembled WGS sequence"/>
</dbReference>
<keyword evidence="10" id="KW-0407">Ion channel</keyword>
<name>A0ABQ6PGZ1_9GAMM</name>
<dbReference type="EMBL" id="BTHG01000006">
    <property type="protein sequence ID" value="GMN89987.1"/>
    <property type="molecule type" value="Genomic_DNA"/>
</dbReference>
<evidence type="ECO:0000256" key="5">
    <source>
        <dbReference type="ARBA" id="ARBA00022692"/>
    </source>
</evidence>
<keyword evidence="3" id="KW-0813">Transport</keyword>
<keyword evidence="9 11" id="KW-0472">Membrane</keyword>
<evidence type="ECO:0000256" key="9">
    <source>
        <dbReference type="ARBA" id="ARBA00023136"/>
    </source>
</evidence>
<dbReference type="Gene3D" id="2.70.170.10">
    <property type="entry name" value="Neurotransmitter-gated ion-channel ligand-binding domain"/>
    <property type="match status" value="1"/>
</dbReference>
<reference evidence="13 14" key="1">
    <citation type="journal article" date="2024" name="Dis. Aquat. Organ.">
        <title>Francisella sciaenopsi sp. nov. isolated from diseased red drum Sciaenops ocellatus in Florida, USA.</title>
        <authorList>
            <person name="Kawahara M."/>
            <person name="Cody T.T."/>
            <person name="Yanong R.P.E."/>
            <person name="Henderson E."/>
            <person name="Yazdi Z."/>
            <person name="Soto E."/>
        </authorList>
    </citation>
    <scope>NUCLEOTIDE SEQUENCE [LARGE SCALE GENOMIC DNA]</scope>
    <source>
        <strain evidence="13 14">R22-20-7</strain>
    </source>
</reference>
<keyword evidence="8" id="KW-0406">Ion transport</keyword>